<evidence type="ECO:0000256" key="15">
    <source>
        <dbReference type="ARBA" id="ARBA00022832"/>
    </source>
</evidence>
<dbReference type="FunFam" id="1.10.630.10:FF:000003">
    <property type="entry name" value="cytochrome P450 3A12-like isoform X2"/>
    <property type="match status" value="2"/>
</dbReference>
<dbReference type="InterPro" id="IPR038718">
    <property type="entry name" value="SNF2-like_sf"/>
</dbReference>
<keyword evidence="9" id="KW-0444">Lipid biosynthesis</keyword>
<comment type="catalytic activity">
    <reaction evidence="28">
        <text>prostaglandin H2 = thromboxane A2</text>
        <dbReference type="Rhea" id="RHEA:17137"/>
        <dbReference type="ChEBI" id="CHEBI:57405"/>
        <dbReference type="ChEBI" id="CHEBI:57445"/>
        <dbReference type="EC" id="5.3.99.5"/>
    </reaction>
    <physiologicalReaction direction="left-to-right" evidence="28">
        <dbReference type="Rhea" id="RHEA:17138"/>
    </physiologicalReaction>
</comment>
<keyword evidence="24" id="KW-0456">Lyase</keyword>
<dbReference type="InterPro" id="IPR001128">
    <property type="entry name" value="Cyt_P450"/>
</dbReference>
<dbReference type="InParanoid" id="A0A1X7TUC6"/>
<dbReference type="GO" id="GO:0006633">
    <property type="term" value="P:fatty acid biosynthetic process"/>
    <property type="evidence" value="ECO:0007669"/>
    <property type="project" value="UniProtKB-KW"/>
</dbReference>
<comment type="catalytic activity">
    <reaction evidence="1">
        <text>(15S)-hydroperoxy-(5Z,8Z,11Z,13E)-eicosatetraenoate = 15-oxo-(5Z,8Z,11Z,13E)-eicosatetraenoate + H2O</text>
        <dbReference type="Rhea" id="RHEA:48636"/>
        <dbReference type="ChEBI" id="CHEBI:15377"/>
        <dbReference type="ChEBI" id="CHEBI:57410"/>
        <dbReference type="ChEBI" id="CHEBI:57446"/>
    </reaction>
    <physiologicalReaction direction="left-to-right" evidence="1">
        <dbReference type="Rhea" id="RHEA:48637"/>
    </physiologicalReaction>
</comment>
<evidence type="ECO:0000256" key="21">
    <source>
        <dbReference type="ARBA" id="ARBA00023136"/>
    </source>
</evidence>
<dbReference type="GO" id="GO:0016705">
    <property type="term" value="F:oxidoreductase activity, acting on paired donors, with incorporation or reduction of molecular oxygen"/>
    <property type="evidence" value="ECO:0007669"/>
    <property type="project" value="InterPro"/>
</dbReference>
<dbReference type="Pfam" id="PF00176">
    <property type="entry name" value="SNF2-rel_dom"/>
    <property type="match status" value="1"/>
</dbReference>
<evidence type="ECO:0000256" key="28">
    <source>
        <dbReference type="ARBA" id="ARBA00036475"/>
    </source>
</evidence>
<comment type="catalytic activity">
    <reaction evidence="2">
        <text>a hydroperoxyeicosatetraenoate = an oxoeicosatetraenoate + H2O</text>
        <dbReference type="Rhea" id="RHEA:55556"/>
        <dbReference type="ChEBI" id="CHEBI:15377"/>
        <dbReference type="ChEBI" id="CHEBI:59720"/>
        <dbReference type="ChEBI" id="CHEBI:131859"/>
        <dbReference type="EC" id="4.2.1.152"/>
    </reaction>
    <physiologicalReaction direction="left-to-right" evidence="2">
        <dbReference type="Rhea" id="RHEA:55557"/>
    </physiologicalReaction>
</comment>
<dbReference type="GO" id="GO:0005524">
    <property type="term" value="F:ATP binding"/>
    <property type="evidence" value="ECO:0007669"/>
    <property type="project" value="InterPro"/>
</dbReference>
<evidence type="ECO:0000313" key="36">
    <source>
        <dbReference type="EnsemblMetazoa" id="Aqu2.1.18657_001"/>
    </source>
</evidence>
<evidence type="ECO:0000256" key="17">
    <source>
        <dbReference type="ARBA" id="ARBA00023002"/>
    </source>
</evidence>
<feature type="transmembrane region" description="Helical" evidence="34">
    <location>
        <begin position="518"/>
        <end position="542"/>
    </location>
</feature>
<dbReference type="PRINTS" id="PR00463">
    <property type="entry name" value="EP450I"/>
</dbReference>
<accession>A0A1X7TUC6</accession>
<dbReference type="InterPro" id="IPR002401">
    <property type="entry name" value="Cyt_P450_E_grp-I"/>
</dbReference>
<dbReference type="InterPro" id="IPR017972">
    <property type="entry name" value="Cyt_P450_CS"/>
</dbReference>
<comment type="similarity">
    <text evidence="5">Belongs to the cytochrome P450 family.</text>
</comment>
<evidence type="ECO:0000256" key="6">
    <source>
        <dbReference type="ARBA" id="ARBA00011245"/>
    </source>
</evidence>
<keyword evidence="10" id="KW-0643">Prostaglandin biosynthesis</keyword>
<dbReference type="STRING" id="400682.A0A1X7TUC6"/>
<evidence type="ECO:0000256" key="31">
    <source>
        <dbReference type="ARBA" id="ARBA00042726"/>
    </source>
</evidence>
<evidence type="ECO:0000256" key="23">
    <source>
        <dbReference type="ARBA" id="ARBA00023235"/>
    </source>
</evidence>
<evidence type="ECO:0000256" key="32">
    <source>
        <dbReference type="ARBA" id="ARBA00054825"/>
    </source>
</evidence>
<evidence type="ECO:0000256" key="7">
    <source>
        <dbReference type="ARBA" id="ARBA00013084"/>
    </source>
</evidence>
<protein>
    <recommendedName>
        <fullName evidence="30">Thromboxane-A synthase</fullName>
        <ecNumber evidence="7">4.2.1.152</ecNumber>
        <ecNumber evidence="29">5.3.99.5</ecNumber>
    </recommendedName>
    <alternativeName>
        <fullName evidence="31">Cytochrome P450 5A1</fullName>
    </alternativeName>
    <alternativeName>
        <fullName evidence="25">Hydroperoxy icosatetraenoate dehydratase</fullName>
    </alternativeName>
</protein>
<sequence>MMGFLGILLLLITLLLIYCCYRLYHAYGVLKRLGIPHPPVTPLMGNGIELLKMPSTDFQEKWLAKSGKVFGYYIGTKVDIVVADLDILKEIMIKQSNKFVNVDRQPQIMIEIRRNNNMGPGLLFEEGEEWKRIRRIITPTFSSKKLKLMMPLVDKSISSLCSVLEDINKKEQSVNVHIIYAQFTLETILAVAFGSEVNVLKGEGSALSEAANGFFTDLNESFLVWEDIFNCYFPTLLRFLSVIGARMLSLGKHMKVVNDTSLSIIKSRREHQMEQSHNGNKREDFLQLLMDAEAPDDPENESSNKASRVLTDKQIVGLCLDFMIAGQETTSSLLAFTSYLLAINPQEQEQLCQAIDDYYQENENPSLYDASQSIPYLDWVIQEALRIYPPAPTTSRLCNETCTANGITIPNGCRIIIPILKIHMSPEYWDQPEVFNPKRFSPEGKEGRNPQAYIPFGSGPRSCIGMRFALMEAKACLVSILRKYRFERSPDTQVPLKMVVGFTQFPKDVSEKAHEKSLMMSFFAILLLLITLLLVYCCYSLYHAYGVLKRLGIPHPPITPFMGNGIEILKTSSTDFQEKWLAKCGKVFGYYLGTKVSIVVADLDILKEIMIKQSDKFVNSDAEPQIMIEIRRNNNMGSGLIFQKGEEWKRVRRIVTPTFSSKKLKLMMPLVEKGINSLCSVLEDINKKGQSVNIPKIYSQFTLETMLAVAFGSEVNLLKGEGSALSEAAAGFFTELSEPFFIWHEIIDSYFPTLLKFLSVIGARMLPLSKHMKVINDTSLSIIKSRREQVQQSHNGNKREDFLQLLMDAEAPDDPENESSIKASRVLTDKQIVGLCFDFMLAGHDTTSSMLAFTSYFLAINPHEQEQLCQAIDDYYQENENPSLYDASQNIPYLDWVLQESLRLYPPAPNTGRVCNETCTINGVTFLKGFRFDIPILKIHMSPEYWDQPEVFNPKRFSPEGKEGRNPQAYIPFGSGPRSCIGMRFALMEAKACLVSILRKYRFERSPDTQLSLSYGINLYHAYGVLKRLGIPHPPVTPLMGNGIELLKMEHRVLLTGTPLQNSVDELFSLLNFLEPSQFPSLQLFLQQFGYLKTEEQVEELQTVLKPMILRRLKEDVEKSLAQKEETIIEMQVLRLIIRANACPTLYMYIS</sequence>
<keyword evidence="18 33" id="KW-0408">Iron</keyword>
<keyword evidence="13 33" id="KW-0479">Metal-binding</keyword>
<evidence type="ECO:0000256" key="19">
    <source>
        <dbReference type="ARBA" id="ARBA00023033"/>
    </source>
</evidence>
<evidence type="ECO:0000256" key="8">
    <source>
        <dbReference type="ARBA" id="ARBA00022501"/>
    </source>
</evidence>
<dbReference type="PANTHER" id="PTHR24302">
    <property type="entry name" value="CYTOCHROME P450 FAMILY 3"/>
    <property type="match status" value="1"/>
</dbReference>
<dbReference type="GO" id="GO:0106256">
    <property type="term" value="F:hydroperoxy icosatetraenoate dehydratase activity"/>
    <property type="evidence" value="ECO:0007669"/>
    <property type="project" value="UniProtKB-EC"/>
</dbReference>
<dbReference type="PROSITE" id="PS00086">
    <property type="entry name" value="CYTOCHROME_P450"/>
    <property type="match status" value="2"/>
</dbReference>
<comment type="function">
    <text evidence="32">Catalyzes the conversion of prostaglandin H2 (PGH2) to thromboxane A2 (TXA2), a potent inducer of blood vessel constriction and platelet aggregation. Also cleaves PGH2 to 12-hydroxy-heptadecatrienoicacid (12-HHT) and malondialdehyde, which is known to act as a mediator of DNA damage. 12-HHT and malondialdehyde are formed stoichiometrically in the same amounts as TXA2. Additionally, displays dehydratase activity, toward (15S)-hydroperoxy-(5Z,8Z,11Z,13E)-eicosatetraenoate (15(S)-HPETE) producing 15-KETE and 15-HETE.</text>
</comment>
<keyword evidence="12 34" id="KW-0812">Transmembrane</keyword>
<keyword evidence="14" id="KW-0256">Endoplasmic reticulum</keyword>
<evidence type="ECO:0000256" key="1">
    <source>
        <dbReference type="ARBA" id="ARBA00001143"/>
    </source>
</evidence>
<feature type="domain" description="SNF2 N-terminal" evidence="35">
    <location>
        <begin position="1047"/>
        <end position="1132"/>
    </location>
</feature>
<dbReference type="Gene3D" id="3.40.50.10810">
    <property type="entry name" value="Tandem AAA-ATPase domain"/>
    <property type="match status" value="1"/>
</dbReference>
<dbReference type="GO" id="GO:0004796">
    <property type="term" value="F:thromboxane-A synthase activity"/>
    <property type="evidence" value="ECO:0007669"/>
    <property type="project" value="UniProtKB-EC"/>
</dbReference>
<keyword evidence="19" id="KW-0503">Monooxygenase</keyword>
<evidence type="ECO:0000256" key="25">
    <source>
        <dbReference type="ARBA" id="ARBA00033404"/>
    </source>
</evidence>
<dbReference type="Pfam" id="PF00067">
    <property type="entry name" value="p450"/>
    <property type="match status" value="2"/>
</dbReference>
<evidence type="ECO:0000256" key="30">
    <source>
        <dbReference type="ARBA" id="ARBA00040834"/>
    </source>
</evidence>
<evidence type="ECO:0000259" key="35">
    <source>
        <dbReference type="Pfam" id="PF00176"/>
    </source>
</evidence>
<dbReference type="FunCoup" id="A0A1X7TUC6">
    <property type="interactions" value="52"/>
</dbReference>
<evidence type="ECO:0000256" key="26">
    <source>
        <dbReference type="ARBA" id="ARBA00036380"/>
    </source>
</evidence>
<evidence type="ECO:0000256" key="11">
    <source>
        <dbReference type="ARBA" id="ARBA00022617"/>
    </source>
</evidence>
<evidence type="ECO:0000256" key="20">
    <source>
        <dbReference type="ARBA" id="ARBA00023098"/>
    </source>
</evidence>
<evidence type="ECO:0000256" key="33">
    <source>
        <dbReference type="PIRSR" id="PIRSR602401-1"/>
    </source>
</evidence>
<dbReference type="SUPFAM" id="SSF48264">
    <property type="entry name" value="Cytochrome P450"/>
    <property type="match status" value="2"/>
</dbReference>
<dbReference type="CDD" id="cd11055">
    <property type="entry name" value="CYP3A-like"/>
    <property type="match status" value="2"/>
</dbReference>
<keyword evidence="15" id="KW-0276">Fatty acid metabolism</keyword>
<reference evidence="36" key="1">
    <citation type="submission" date="2017-05" db="UniProtKB">
        <authorList>
            <consortium name="EnsemblMetazoa"/>
        </authorList>
    </citation>
    <scope>IDENTIFICATION</scope>
</reference>
<comment type="subunit">
    <text evidence="6">Monomer.</text>
</comment>
<evidence type="ECO:0000256" key="22">
    <source>
        <dbReference type="ARBA" id="ARBA00023160"/>
    </source>
</evidence>
<evidence type="ECO:0000256" key="34">
    <source>
        <dbReference type="SAM" id="Phobius"/>
    </source>
</evidence>
<keyword evidence="8" id="KW-0644">Prostaglandin metabolism</keyword>
<evidence type="ECO:0000256" key="10">
    <source>
        <dbReference type="ARBA" id="ARBA00022585"/>
    </source>
</evidence>
<proteinExistence type="inferred from homology"/>
<name>A0A1X7TUC6_AMPQE</name>
<comment type="catalytic activity">
    <reaction evidence="26">
        <text>(15S)-hydroperoxy-(5Z,8Z,11Z,13E)-eicosatetraenoate + AH2 = (15S)-hydroxy-(5Z,8Z,11Z,13E)-eicosatetraenoate + A + H2O</text>
        <dbReference type="Rhea" id="RHEA:48856"/>
        <dbReference type="ChEBI" id="CHEBI:13193"/>
        <dbReference type="ChEBI" id="CHEBI:15377"/>
        <dbReference type="ChEBI" id="CHEBI:17499"/>
        <dbReference type="ChEBI" id="CHEBI:57409"/>
        <dbReference type="ChEBI" id="CHEBI:57446"/>
    </reaction>
    <physiologicalReaction direction="left-to-right" evidence="26">
        <dbReference type="Rhea" id="RHEA:48857"/>
    </physiologicalReaction>
</comment>
<dbReference type="Gene3D" id="1.10.630.10">
    <property type="entry name" value="Cytochrome P450"/>
    <property type="match status" value="2"/>
</dbReference>
<evidence type="ECO:0000256" key="24">
    <source>
        <dbReference type="ARBA" id="ARBA00023239"/>
    </source>
</evidence>
<keyword evidence="22" id="KW-0275">Fatty acid biosynthesis</keyword>
<keyword evidence="20" id="KW-0443">Lipid metabolism</keyword>
<dbReference type="EC" id="4.2.1.152" evidence="7"/>
<dbReference type="GO" id="GO:0005789">
    <property type="term" value="C:endoplasmic reticulum membrane"/>
    <property type="evidence" value="ECO:0007669"/>
    <property type="project" value="UniProtKB-SubCell"/>
</dbReference>
<dbReference type="GO" id="GO:0008395">
    <property type="term" value="F:steroid hydroxylase activity"/>
    <property type="evidence" value="ECO:0007669"/>
    <property type="project" value="TreeGrafter"/>
</dbReference>
<dbReference type="InterPro" id="IPR036396">
    <property type="entry name" value="Cyt_P450_sf"/>
</dbReference>
<keyword evidence="17" id="KW-0560">Oxidoreductase</keyword>
<keyword evidence="16 34" id="KW-1133">Transmembrane helix</keyword>
<dbReference type="OrthoDB" id="2789670at2759"/>
<dbReference type="AlphaFoldDB" id="A0A1X7TUC6"/>
<comment type="cofactor">
    <cofactor evidence="3 33">
        <name>heme</name>
        <dbReference type="ChEBI" id="CHEBI:30413"/>
    </cofactor>
</comment>
<organism evidence="36">
    <name type="scientific">Amphimedon queenslandica</name>
    <name type="common">Sponge</name>
    <dbReference type="NCBI Taxonomy" id="400682"/>
    <lineage>
        <taxon>Eukaryota</taxon>
        <taxon>Metazoa</taxon>
        <taxon>Porifera</taxon>
        <taxon>Demospongiae</taxon>
        <taxon>Heteroscleromorpha</taxon>
        <taxon>Haplosclerida</taxon>
        <taxon>Niphatidae</taxon>
        <taxon>Amphimedon</taxon>
    </lineage>
</organism>
<evidence type="ECO:0000256" key="5">
    <source>
        <dbReference type="ARBA" id="ARBA00010617"/>
    </source>
</evidence>
<evidence type="ECO:0000256" key="27">
    <source>
        <dbReference type="ARBA" id="ARBA00036424"/>
    </source>
</evidence>
<comment type="catalytic activity">
    <reaction evidence="27">
        <text>prostaglandin H2 = (12S)-hydroxy-(5Z,8E,10E)-heptadecatrienoate + malonaldehyde</text>
        <dbReference type="Rhea" id="RHEA:48644"/>
        <dbReference type="ChEBI" id="CHEBI:57405"/>
        <dbReference type="ChEBI" id="CHEBI:90694"/>
        <dbReference type="ChEBI" id="CHEBI:566274"/>
    </reaction>
</comment>
<dbReference type="PRINTS" id="PR00385">
    <property type="entry name" value="P450"/>
</dbReference>
<dbReference type="InterPro" id="IPR050705">
    <property type="entry name" value="Cytochrome_P450_3A"/>
</dbReference>
<evidence type="ECO:0000256" key="2">
    <source>
        <dbReference type="ARBA" id="ARBA00001719"/>
    </source>
</evidence>
<dbReference type="GO" id="GO:0020037">
    <property type="term" value="F:heme binding"/>
    <property type="evidence" value="ECO:0007669"/>
    <property type="project" value="InterPro"/>
</dbReference>
<evidence type="ECO:0000256" key="12">
    <source>
        <dbReference type="ARBA" id="ARBA00022692"/>
    </source>
</evidence>
<evidence type="ECO:0000256" key="3">
    <source>
        <dbReference type="ARBA" id="ARBA00001971"/>
    </source>
</evidence>
<keyword evidence="21 34" id="KW-0472">Membrane</keyword>
<dbReference type="PANTHER" id="PTHR24302:SF47">
    <property type="entry name" value="CYTOCHROME P450"/>
    <property type="match status" value="1"/>
</dbReference>
<feature type="binding site" description="axial binding residue" evidence="33">
    <location>
        <position position="463"/>
    </location>
    <ligand>
        <name>heme</name>
        <dbReference type="ChEBI" id="CHEBI:30413"/>
    </ligand>
    <ligandPart>
        <name>Fe</name>
        <dbReference type="ChEBI" id="CHEBI:18248"/>
    </ligandPart>
</feature>
<dbReference type="eggNOG" id="KOG0158">
    <property type="taxonomic scope" value="Eukaryota"/>
</dbReference>
<evidence type="ECO:0000256" key="13">
    <source>
        <dbReference type="ARBA" id="ARBA00022723"/>
    </source>
</evidence>
<evidence type="ECO:0000256" key="14">
    <source>
        <dbReference type="ARBA" id="ARBA00022824"/>
    </source>
</evidence>
<evidence type="ECO:0000256" key="9">
    <source>
        <dbReference type="ARBA" id="ARBA00022516"/>
    </source>
</evidence>
<dbReference type="SUPFAM" id="SSF52540">
    <property type="entry name" value="P-loop containing nucleoside triphosphate hydrolases"/>
    <property type="match status" value="1"/>
</dbReference>
<keyword evidence="11 33" id="KW-0349">Heme</keyword>
<dbReference type="InterPro" id="IPR027417">
    <property type="entry name" value="P-loop_NTPase"/>
</dbReference>
<evidence type="ECO:0000256" key="16">
    <source>
        <dbReference type="ARBA" id="ARBA00022989"/>
    </source>
</evidence>
<dbReference type="EC" id="5.3.99.5" evidence="29"/>
<evidence type="ECO:0000256" key="18">
    <source>
        <dbReference type="ARBA" id="ARBA00023004"/>
    </source>
</evidence>
<dbReference type="InterPro" id="IPR000330">
    <property type="entry name" value="SNF2_N"/>
</dbReference>
<dbReference type="EnsemblMetazoa" id="Aqu2.1.18657_001">
    <property type="protein sequence ID" value="Aqu2.1.18657_001"/>
    <property type="gene ID" value="Aqu2.1.18657"/>
</dbReference>
<keyword evidence="23" id="KW-0413">Isomerase</keyword>
<evidence type="ECO:0000256" key="4">
    <source>
        <dbReference type="ARBA" id="ARBA00004477"/>
    </source>
</evidence>
<evidence type="ECO:0000256" key="29">
    <source>
        <dbReference type="ARBA" id="ARBA00038872"/>
    </source>
</evidence>
<comment type="subcellular location">
    <subcellularLocation>
        <location evidence="4">Endoplasmic reticulum membrane</location>
        <topology evidence="4">Multi-pass membrane protein</topology>
    </subcellularLocation>
</comment>
<dbReference type="GO" id="GO:0005506">
    <property type="term" value="F:iron ion binding"/>
    <property type="evidence" value="ECO:0007669"/>
    <property type="project" value="InterPro"/>
</dbReference>